<dbReference type="Ensembl" id="ENSMZET00005029115.1">
    <property type="protein sequence ID" value="ENSMZEP00005028217.1"/>
    <property type="gene ID" value="ENSMZEG00005021047.1"/>
</dbReference>
<reference evidence="2" key="2">
    <citation type="submission" date="2025-08" db="UniProtKB">
        <authorList>
            <consortium name="Ensembl"/>
        </authorList>
    </citation>
    <scope>IDENTIFICATION</scope>
</reference>
<feature type="signal peptide" evidence="1">
    <location>
        <begin position="1"/>
        <end position="23"/>
    </location>
</feature>
<feature type="chain" id="PRO_5018137789" evidence="1">
    <location>
        <begin position="24"/>
        <end position="164"/>
    </location>
</feature>
<keyword evidence="3" id="KW-1185">Reference proteome</keyword>
<evidence type="ECO:0000313" key="2">
    <source>
        <dbReference type="Ensembl" id="ENSMZEP00005028217.1"/>
    </source>
</evidence>
<reference evidence="2" key="3">
    <citation type="submission" date="2025-09" db="UniProtKB">
        <authorList>
            <consortium name="Ensembl"/>
        </authorList>
    </citation>
    <scope>IDENTIFICATION</scope>
</reference>
<dbReference type="GeneTree" id="ENSGT01010000224772"/>
<organism evidence="2 3">
    <name type="scientific">Maylandia zebra</name>
    <name type="common">zebra mbuna</name>
    <dbReference type="NCBI Taxonomy" id="106582"/>
    <lineage>
        <taxon>Eukaryota</taxon>
        <taxon>Metazoa</taxon>
        <taxon>Chordata</taxon>
        <taxon>Craniata</taxon>
        <taxon>Vertebrata</taxon>
        <taxon>Euteleostomi</taxon>
        <taxon>Actinopterygii</taxon>
        <taxon>Neopterygii</taxon>
        <taxon>Teleostei</taxon>
        <taxon>Neoteleostei</taxon>
        <taxon>Acanthomorphata</taxon>
        <taxon>Ovalentaria</taxon>
        <taxon>Cichlomorphae</taxon>
        <taxon>Cichliformes</taxon>
        <taxon>Cichlidae</taxon>
        <taxon>African cichlids</taxon>
        <taxon>Pseudocrenilabrinae</taxon>
        <taxon>Haplochromini</taxon>
        <taxon>Maylandia</taxon>
        <taxon>Maylandia zebra complex</taxon>
    </lineage>
</organism>
<proteinExistence type="predicted"/>
<evidence type="ECO:0000256" key="1">
    <source>
        <dbReference type="SAM" id="SignalP"/>
    </source>
</evidence>
<dbReference type="AlphaFoldDB" id="A0A3P9D1Y8"/>
<reference evidence="2 3" key="1">
    <citation type="journal article" date="2014" name="Nature">
        <title>The genomic substrate for adaptive radiation in African cichlid fish.</title>
        <authorList>
            <person name="Brawand D."/>
            <person name="Wagner C.E."/>
            <person name="Li Y.I."/>
            <person name="Malinsky M."/>
            <person name="Keller I."/>
            <person name="Fan S."/>
            <person name="Simakov O."/>
            <person name="Ng A.Y."/>
            <person name="Lim Z.W."/>
            <person name="Bezault E."/>
            <person name="Turner-Maier J."/>
            <person name="Johnson J."/>
            <person name="Alcazar R."/>
            <person name="Noh H.J."/>
            <person name="Russell P."/>
            <person name="Aken B."/>
            <person name="Alfoldi J."/>
            <person name="Amemiya C."/>
            <person name="Azzouzi N."/>
            <person name="Baroiller J.F."/>
            <person name="Barloy-Hubler F."/>
            <person name="Berlin A."/>
            <person name="Bloomquist R."/>
            <person name="Carleton K.L."/>
            <person name="Conte M.A."/>
            <person name="D'Cotta H."/>
            <person name="Eshel O."/>
            <person name="Gaffney L."/>
            <person name="Galibert F."/>
            <person name="Gante H.F."/>
            <person name="Gnerre S."/>
            <person name="Greuter L."/>
            <person name="Guyon R."/>
            <person name="Haddad N.S."/>
            <person name="Haerty W."/>
            <person name="Harris R.M."/>
            <person name="Hofmann H.A."/>
            <person name="Hourlier T."/>
            <person name="Hulata G."/>
            <person name="Jaffe D.B."/>
            <person name="Lara M."/>
            <person name="Lee A.P."/>
            <person name="MacCallum I."/>
            <person name="Mwaiko S."/>
            <person name="Nikaido M."/>
            <person name="Nishihara H."/>
            <person name="Ozouf-Costaz C."/>
            <person name="Penman D.J."/>
            <person name="Przybylski D."/>
            <person name="Rakotomanga M."/>
            <person name="Renn S.C.P."/>
            <person name="Ribeiro F.J."/>
            <person name="Ron M."/>
            <person name="Salzburger W."/>
            <person name="Sanchez-Pulido L."/>
            <person name="Santos M.E."/>
            <person name="Searle S."/>
            <person name="Sharpe T."/>
            <person name="Swofford R."/>
            <person name="Tan F.J."/>
            <person name="Williams L."/>
            <person name="Young S."/>
            <person name="Yin S."/>
            <person name="Okada N."/>
            <person name="Kocher T.D."/>
            <person name="Miska E.A."/>
            <person name="Lander E.S."/>
            <person name="Venkatesh B."/>
            <person name="Fernald R.D."/>
            <person name="Meyer A."/>
            <person name="Ponting C.P."/>
            <person name="Streelman J.T."/>
            <person name="Lindblad-Toh K."/>
            <person name="Seehausen O."/>
            <person name="Di Palma F."/>
        </authorList>
    </citation>
    <scope>NUCLEOTIDE SEQUENCE</scope>
</reference>
<protein>
    <submittedName>
        <fullName evidence="2">Uncharacterized protein</fullName>
    </submittedName>
</protein>
<name>A0A3P9D1Y8_9CICH</name>
<sequence>CRSLLFRAFVCRSLLFRAFVCRSLLFRAFVCRSLLFRAFVCRSLLFRAFVCRSLLFRAFVCRTLVSLCGCFMFPQPVMSVFSPCSLSSCLNLCACTRQCYVHSALSRYGYLCHLCSPCVPTFLVNPLCISVCVFLCSASRSPSCRVWFSPCLPVYVTLAFPSLV</sequence>
<dbReference type="STRING" id="106582.ENSMZEP00005028217"/>
<dbReference type="Proteomes" id="UP000265160">
    <property type="component" value="LG3"/>
</dbReference>
<evidence type="ECO:0000313" key="3">
    <source>
        <dbReference type="Proteomes" id="UP000265160"/>
    </source>
</evidence>
<accession>A0A3P9D1Y8</accession>
<keyword evidence="1" id="KW-0732">Signal</keyword>